<dbReference type="InterPro" id="IPR010982">
    <property type="entry name" value="Lambda_DNA-bd_dom_sf"/>
</dbReference>
<comment type="caution">
    <text evidence="2">The sequence shown here is derived from an EMBL/GenBank/DDBJ whole genome shotgun (WGS) entry which is preliminary data.</text>
</comment>
<gene>
    <name evidence="2" type="ORF">IQ230_09655</name>
</gene>
<keyword evidence="3" id="KW-1185">Reference proteome</keyword>
<sequence length="62" mass="7208">MDGQYPPLSQRRLARETNLSPTTINLIYLNKFNRIDNATIEKLCDYFGVEIGELLYLEEAKD</sequence>
<accession>A0ABR9UQR4</accession>
<protein>
    <submittedName>
        <fullName evidence="2">Helix-turn-helix transcriptional regulator</fullName>
    </submittedName>
</protein>
<dbReference type="InterPro" id="IPR001387">
    <property type="entry name" value="Cro/C1-type_HTH"/>
</dbReference>
<proteinExistence type="predicted"/>
<evidence type="ECO:0000259" key="1">
    <source>
        <dbReference type="PROSITE" id="PS50943"/>
    </source>
</evidence>
<evidence type="ECO:0000313" key="3">
    <source>
        <dbReference type="Proteomes" id="UP000651156"/>
    </source>
</evidence>
<evidence type="ECO:0000313" key="2">
    <source>
        <dbReference type="EMBL" id="MBE9190621.1"/>
    </source>
</evidence>
<dbReference type="CDD" id="cd00093">
    <property type="entry name" value="HTH_XRE"/>
    <property type="match status" value="1"/>
</dbReference>
<dbReference type="Gene3D" id="1.10.260.40">
    <property type="entry name" value="lambda repressor-like DNA-binding domains"/>
    <property type="match status" value="1"/>
</dbReference>
<feature type="domain" description="HTH cro/C1-type" evidence="1">
    <location>
        <begin position="8"/>
        <end position="54"/>
    </location>
</feature>
<dbReference type="EMBL" id="JADEWN010000019">
    <property type="protein sequence ID" value="MBE9190621.1"/>
    <property type="molecule type" value="Genomic_DNA"/>
</dbReference>
<dbReference type="Proteomes" id="UP000651156">
    <property type="component" value="Unassembled WGS sequence"/>
</dbReference>
<reference evidence="2 3" key="1">
    <citation type="submission" date="2020-10" db="EMBL/GenBank/DDBJ databases">
        <authorList>
            <person name="Castelo-Branco R."/>
            <person name="Eusebio N."/>
            <person name="Adriana R."/>
            <person name="Vieira A."/>
            <person name="Brugerolle De Fraissinette N."/>
            <person name="Rezende De Castro R."/>
            <person name="Schneider M.P."/>
            <person name="Vasconcelos V."/>
            <person name="Leao P.N."/>
        </authorList>
    </citation>
    <scope>NUCLEOTIDE SEQUENCE [LARGE SCALE GENOMIC DNA]</scope>
    <source>
        <strain evidence="2 3">LEGE 06123</strain>
    </source>
</reference>
<organism evidence="2 3">
    <name type="scientific">Gloeocapsopsis crepidinum LEGE 06123</name>
    <dbReference type="NCBI Taxonomy" id="588587"/>
    <lineage>
        <taxon>Bacteria</taxon>
        <taxon>Bacillati</taxon>
        <taxon>Cyanobacteriota</taxon>
        <taxon>Cyanophyceae</taxon>
        <taxon>Oscillatoriophycideae</taxon>
        <taxon>Chroococcales</taxon>
        <taxon>Chroococcaceae</taxon>
        <taxon>Gloeocapsopsis</taxon>
    </lineage>
</organism>
<dbReference type="PROSITE" id="PS50943">
    <property type="entry name" value="HTH_CROC1"/>
    <property type="match status" value="1"/>
</dbReference>
<name>A0ABR9UQR4_9CHRO</name>
<dbReference type="SUPFAM" id="SSF47413">
    <property type="entry name" value="lambda repressor-like DNA-binding domains"/>
    <property type="match status" value="1"/>
</dbReference>
<dbReference type="Pfam" id="PF13443">
    <property type="entry name" value="HTH_26"/>
    <property type="match status" value="1"/>
</dbReference>